<feature type="transmembrane region" description="Helical" evidence="2">
    <location>
        <begin position="643"/>
        <end position="665"/>
    </location>
</feature>
<feature type="compositionally biased region" description="Polar residues" evidence="1">
    <location>
        <begin position="467"/>
        <end position="478"/>
    </location>
</feature>
<dbReference type="EMBL" id="CVMV01000041">
    <property type="protein sequence ID" value="CRG95512.1"/>
    <property type="molecule type" value="Genomic_DNA"/>
</dbReference>
<dbReference type="OrthoDB" id="27073at2759"/>
<dbReference type="OMA" id="TICKNPE"/>
<feature type="region of interest" description="Disordered" evidence="1">
    <location>
        <begin position="334"/>
        <end position="488"/>
    </location>
</feature>
<accession>A0A1J1GT88</accession>
<dbReference type="VEuPathDB" id="PlasmoDB:PGAL8A_00271300"/>
<organism evidence="3 4">
    <name type="scientific">Plasmodium gallinaceum</name>
    <dbReference type="NCBI Taxonomy" id="5849"/>
    <lineage>
        <taxon>Eukaryota</taxon>
        <taxon>Sar</taxon>
        <taxon>Alveolata</taxon>
        <taxon>Apicomplexa</taxon>
        <taxon>Aconoidasida</taxon>
        <taxon>Haemosporida</taxon>
        <taxon>Plasmodiidae</taxon>
        <taxon>Plasmodium</taxon>
        <taxon>Plasmodium (Haemamoeba)</taxon>
    </lineage>
</organism>
<reference evidence="3" key="1">
    <citation type="submission" date="2015-04" db="EMBL/GenBank/DDBJ databases">
        <authorList>
            <consortium name="Pathogen Informatics"/>
        </authorList>
    </citation>
    <scope>NUCLEOTIDE SEQUENCE [LARGE SCALE GENOMIC DNA]</scope>
    <source>
        <strain evidence="3">8A</strain>
    </source>
</reference>
<keyword evidence="2" id="KW-0812">Transmembrane</keyword>
<feature type="compositionally biased region" description="Polar residues" evidence="1">
    <location>
        <begin position="341"/>
        <end position="350"/>
    </location>
</feature>
<feature type="non-terminal residue" evidence="3">
    <location>
        <position position="1320"/>
    </location>
</feature>
<protein>
    <submittedName>
        <fullName evidence="3">Surface-associated interspersed protein (SURFIN)</fullName>
    </submittedName>
</protein>
<feature type="compositionally biased region" description="Polar residues" evidence="1">
    <location>
        <begin position="367"/>
        <end position="392"/>
    </location>
</feature>
<keyword evidence="2" id="KW-1133">Transmembrane helix</keyword>
<gene>
    <name evidence="3" type="ORF">PGAL8A_00271300</name>
</gene>
<feature type="compositionally biased region" description="Basic and acidic residues" evidence="1">
    <location>
        <begin position="352"/>
        <end position="363"/>
    </location>
</feature>
<evidence type="ECO:0000256" key="1">
    <source>
        <dbReference type="SAM" id="MobiDB-lite"/>
    </source>
</evidence>
<feature type="compositionally biased region" description="Low complexity" evidence="1">
    <location>
        <begin position="453"/>
        <end position="466"/>
    </location>
</feature>
<dbReference type="Proteomes" id="UP000220797">
    <property type="component" value="Unassembled WGS sequence"/>
</dbReference>
<dbReference type="RefSeq" id="XP_028528321.1">
    <property type="nucleotide sequence ID" value="XM_028671694.1"/>
</dbReference>
<feature type="compositionally biased region" description="Basic and acidic residues" evidence="1">
    <location>
        <begin position="28"/>
        <end position="42"/>
    </location>
</feature>
<comment type="caution">
    <text evidence="3">The sequence shown here is derived from an EMBL/GenBank/DDBJ whole genome shotgun (WGS) entry which is preliminary data.</text>
</comment>
<feature type="region of interest" description="Disordered" evidence="1">
    <location>
        <begin position="23"/>
        <end position="42"/>
    </location>
</feature>
<feature type="compositionally biased region" description="Low complexity" evidence="1">
    <location>
        <begin position="399"/>
        <end position="411"/>
    </location>
</feature>
<dbReference type="GeneID" id="39731244"/>
<keyword evidence="4" id="KW-1185">Reference proteome</keyword>
<evidence type="ECO:0000313" key="3">
    <source>
        <dbReference type="EMBL" id="CRG95512.1"/>
    </source>
</evidence>
<feature type="compositionally biased region" description="Polar residues" evidence="1">
    <location>
        <begin position="436"/>
        <end position="452"/>
    </location>
</feature>
<evidence type="ECO:0000256" key="2">
    <source>
        <dbReference type="SAM" id="Phobius"/>
    </source>
</evidence>
<proteinExistence type="predicted"/>
<keyword evidence="2" id="KW-0472">Membrane</keyword>
<evidence type="ECO:0000313" key="4">
    <source>
        <dbReference type="Proteomes" id="UP000220797"/>
    </source>
</evidence>
<name>A0A1J1GT88_PLAGA</name>
<sequence>MRKKSIFRKARYLSQAEETSCILDEQNGETKENGDNSSEKSKLNTEIKTFVEDTNNELNFYLNDNKIKDTTEKCQKSSSYVNWRGMDFVNLVLNEETDHNIPSLVNCWNKKQSSLETQIREKTSSTCNLKNFDYCAVLNKNDDCTSPYKNSDLPDLISLPYGQLNEDDQEQNKKDIIYKRLTKFTNITNDISNYYYKKYEANQNQLNCGKWSMYIHKRGKQFVNMVYNEFYSEETFREDSTNIWNAYSTNKQNSILSDTGNHCNMTSLIYEIKKRENTSDPYGLNWIPIEDHDETSYTTPSLPTITESTMEISDTPHVRNDVDLLDDETKAKIGGFKDSKNTTLNAISSPDDTDKASAAEKIAKAATTVSLGDPPQSNSLTSNNTNGHNLSKTEPKILSSSTDDNSTHSNTIIRPSENHTPPSPEIVPSVKPMFSADNNSSFSGISTSPIVGSTNSTTNDETSSFNGTHSTNKHTSPGMNMPESPTPSSAQPIIVTEINSNGTTPFSNESLTEAPNSKPPVEAHTHLINAALPKNDTVSTTSVESLTPLNISASSNNTIESTTTNNGTQLIEKSYSPTQNSQNELTPISQPSNLPLIKVHNDTLANCSGICPKNMNVSNSTTPQTPLDNDTEVTPTVKTTGNVIITGVSVGIFILGIVLLLIIIYRCTPIGSWIRNRKSKKKKIRKKIKKISKKPMPLSTNNIEDGPMNSGNHSLLQHEKQIPSCEVSYESEGNLKYEEKEKSKECKGIYNKKENKPICDDTEEGSYKYENELICEEKLNKDNPKSEIEKAELNVDESINEIKDELNKNRLEENPFHAVGYIRNNTLNEEIEKEINLQKEKSTCEIEMKNLGNKTSIKNDVCNWDSWVDIHMTALLECKKEEWKLNKTEFFDICLEEIEKHEENSNLKEMGNNFVVKIKEENNIHATDKNSSILDKYKNEEWFINLKKEWKDEQEKYLGYLDEQEIEKMTEMGVNNFMLDKKKKIWKKWIEWQIEHSYEYKNQNWFIKLLEEYEKEEIHENLNEEKIKKERNNGIDKNEMQKNLERRILLDIHMMVLEECTKEEWEKEEEFFKTNIEEIKKYKNLEEETNILDKIERERSWNVISEKKKEEIEKWKKQKWFIELMLEWKNKEEKYMMEINEEILAKKNQGRVIDVILERKSNIWKKHCENICKKWIDEDNNEEWFTKLVNEYEKEEKEHKSRIYKKSIEKEKENEKTIESCEPLTKFNKKGEEKMIKYERNNLEESYEMNNSKIIKKKLKWKTLIEIYMVILEECRKEEWLLNRGKFLETCLEEFIEEDKEKYPKIIENELAMMKEGEED</sequence>